<organism evidence="3 4">
    <name type="scientific">Mycolicibacterium mucogenicum DSM 44124</name>
    <dbReference type="NCBI Taxonomy" id="1226753"/>
    <lineage>
        <taxon>Bacteria</taxon>
        <taxon>Bacillati</taxon>
        <taxon>Actinomycetota</taxon>
        <taxon>Actinomycetes</taxon>
        <taxon>Mycobacteriales</taxon>
        <taxon>Mycobacteriaceae</taxon>
        <taxon>Mycolicibacterium</taxon>
    </lineage>
</organism>
<proteinExistence type="predicted"/>
<reference evidence="3 4" key="2">
    <citation type="journal article" date="2019" name="Sci. Rep.">
        <title>Insight into the biology of Mycobacterium mucogenicum and Mycobacterium neoaurum clade members.</title>
        <authorList>
            <person name="Behra P.R.K."/>
            <person name="Pettersson B.M.F."/>
            <person name="Ramesh M."/>
            <person name="Dasgupta S."/>
            <person name="Kirsebom L.A."/>
        </authorList>
    </citation>
    <scope>NUCLEOTIDE SEQUENCE [LARGE SCALE GENOMIC DNA]</scope>
    <source>
        <strain evidence="3 4">DSM 44124</strain>
    </source>
</reference>
<protein>
    <submittedName>
        <fullName evidence="3">Uncharacterized protein</fullName>
    </submittedName>
</protein>
<dbReference type="RefSeq" id="WP_020102498.1">
    <property type="nucleotide sequence ID" value="NZ_ANBS01000023.1"/>
</dbReference>
<feature type="chain" id="PRO_5034598567" evidence="2">
    <location>
        <begin position="28"/>
        <end position="56"/>
    </location>
</feature>
<dbReference type="EMBL" id="CP062008">
    <property type="protein sequence ID" value="QPG68162.1"/>
    <property type="molecule type" value="Genomic_DNA"/>
</dbReference>
<gene>
    <name evidence="3" type="ORF">C1S78_022145</name>
</gene>
<feature type="compositionally biased region" description="Polar residues" evidence="1">
    <location>
        <begin position="44"/>
        <end position="56"/>
    </location>
</feature>
<accession>A0A8E4R5Z6</accession>
<evidence type="ECO:0000256" key="2">
    <source>
        <dbReference type="SAM" id="SignalP"/>
    </source>
</evidence>
<dbReference type="Proteomes" id="UP000309231">
    <property type="component" value="Chromosome"/>
</dbReference>
<feature type="region of interest" description="Disordered" evidence="1">
    <location>
        <begin position="34"/>
        <end position="56"/>
    </location>
</feature>
<evidence type="ECO:0000313" key="4">
    <source>
        <dbReference type="Proteomes" id="UP000309231"/>
    </source>
</evidence>
<reference evidence="3 4" key="1">
    <citation type="journal article" date="2019" name="BMC Evol. Biol.">
        <title>Comparative genomics of Mycobacterium mucogenicum and Mycobacterium neoaurum clade members emphasizing tRNA and non-coding RNA.</title>
        <authorList>
            <person name="Behra P.R.K."/>
            <person name="Pettersson B.M.F."/>
            <person name="Das S."/>
            <person name="Dasgupta S."/>
            <person name="Kirsebom L.A."/>
        </authorList>
    </citation>
    <scope>NUCLEOTIDE SEQUENCE [LARGE SCALE GENOMIC DNA]</scope>
    <source>
        <strain evidence="3 4">DSM 44124</strain>
    </source>
</reference>
<sequence>MKKFGFATLIASSMTAAVLGLAVPAQATTGTPIGPHYSVDNHDNANTSNGFVDQAF</sequence>
<keyword evidence="2" id="KW-0732">Signal</keyword>
<evidence type="ECO:0000313" key="3">
    <source>
        <dbReference type="EMBL" id="QPG68162.1"/>
    </source>
</evidence>
<feature type="signal peptide" evidence="2">
    <location>
        <begin position="1"/>
        <end position="27"/>
    </location>
</feature>
<dbReference type="KEGG" id="mmuc:C1S78_022145"/>
<dbReference type="GeneID" id="76727652"/>
<dbReference type="AlphaFoldDB" id="A0A8E4R5Z6"/>
<evidence type="ECO:0000256" key="1">
    <source>
        <dbReference type="SAM" id="MobiDB-lite"/>
    </source>
</evidence>
<keyword evidence="4" id="KW-1185">Reference proteome</keyword>
<name>A0A8E4R5Z6_MYCMU</name>